<accession>A0ABN2E2P6</accession>
<comment type="caution">
    <text evidence="1">The sequence shown here is derived from an EMBL/GenBank/DDBJ whole genome shotgun (WGS) entry which is preliminary data.</text>
</comment>
<organism evidence="1 2">
    <name type="scientific">Kribbella hippodromi</name>
    <dbReference type="NCBI Taxonomy" id="434347"/>
    <lineage>
        <taxon>Bacteria</taxon>
        <taxon>Bacillati</taxon>
        <taxon>Actinomycetota</taxon>
        <taxon>Actinomycetes</taxon>
        <taxon>Propionibacteriales</taxon>
        <taxon>Kribbellaceae</taxon>
        <taxon>Kribbella</taxon>
    </lineage>
</organism>
<proteinExistence type="predicted"/>
<dbReference type="Proteomes" id="UP001501705">
    <property type="component" value="Unassembled WGS sequence"/>
</dbReference>
<gene>
    <name evidence="1" type="ORF">GCM10009804_58890</name>
</gene>
<dbReference type="EMBL" id="BAAAPH010000022">
    <property type="protein sequence ID" value="GAA1594469.1"/>
    <property type="molecule type" value="Genomic_DNA"/>
</dbReference>
<reference evidence="1 2" key="1">
    <citation type="journal article" date="2019" name="Int. J. Syst. Evol. Microbiol.">
        <title>The Global Catalogue of Microorganisms (GCM) 10K type strain sequencing project: providing services to taxonomists for standard genome sequencing and annotation.</title>
        <authorList>
            <consortium name="The Broad Institute Genomics Platform"/>
            <consortium name="The Broad Institute Genome Sequencing Center for Infectious Disease"/>
            <person name="Wu L."/>
            <person name="Ma J."/>
        </authorList>
    </citation>
    <scope>NUCLEOTIDE SEQUENCE [LARGE SCALE GENOMIC DNA]</scope>
    <source>
        <strain evidence="1 2">JCM 15572</strain>
    </source>
</reference>
<sequence>MADISGRTPAGRVSVRLVMKTAVANAVNADQDSLTGRELVVVMATILKPSH</sequence>
<name>A0ABN2E2P6_9ACTN</name>
<evidence type="ECO:0000313" key="2">
    <source>
        <dbReference type="Proteomes" id="UP001501705"/>
    </source>
</evidence>
<protein>
    <submittedName>
        <fullName evidence="1">Uncharacterized protein</fullName>
    </submittedName>
</protein>
<evidence type="ECO:0000313" key="1">
    <source>
        <dbReference type="EMBL" id="GAA1594469.1"/>
    </source>
</evidence>
<keyword evidence="2" id="KW-1185">Reference proteome</keyword>